<dbReference type="InterPro" id="IPR003346">
    <property type="entry name" value="Transposase_20"/>
</dbReference>
<sequence>MAFQLENPSEWRERQWPETEPFLGERCAEDALCRGIRPAVGDSIEPMGQLPVQIVKIAERARQEEVFSVMRRVREGGISKAPKFCCDHAGLPRRMTDERRKLVVGNGRQPDLKPGLGDPDPAHPGQTIAALAGSEDLLDLAANTADRPVPLLQPAQGFLAALEASRQLMTVPGIGPICAVAITALAPPASTFTKGRDFAAGLGLTPRQNSTGGKTRLGKTSKMGQRDLRRLLIMGAMSVVQLAARRGAPEGSWLARMLARKPKMLVAVALANKIARIAWALMARGGAYRSGRRLKAIGWRCRECGGFERRFMGEQSRRTGLGKPG</sequence>
<comment type="caution">
    <text evidence="2">The sequence shown here is derived from an EMBL/GenBank/DDBJ whole genome shotgun (WGS) entry which is preliminary data.</text>
</comment>
<dbReference type="GO" id="GO:0006313">
    <property type="term" value="P:DNA transposition"/>
    <property type="evidence" value="ECO:0007669"/>
    <property type="project" value="InterPro"/>
</dbReference>
<dbReference type="EMBL" id="LAZR01000594">
    <property type="protein sequence ID" value="KKN63305.1"/>
    <property type="molecule type" value="Genomic_DNA"/>
</dbReference>
<proteinExistence type="predicted"/>
<dbReference type="Pfam" id="PF02371">
    <property type="entry name" value="Transposase_20"/>
    <property type="match status" value="1"/>
</dbReference>
<dbReference type="GO" id="GO:0004803">
    <property type="term" value="F:transposase activity"/>
    <property type="evidence" value="ECO:0007669"/>
    <property type="project" value="InterPro"/>
</dbReference>
<dbReference type="PANTHER" id="PTHR33055:SF3">
    <property type="entry name" value="PUTATIVE TRANSPOSASE FOR IS117-RELATED"/>
    <property type="match status" value="1"/>
</dbReference>
<feature type="domain" description="Transposase IS116/IS110/IS902 C-terminal" evidence="1">
    <location>
        <begin position="166"/>
        <end position="242"/>
    </location>
</feature>
<dbReference type="InterPro" id="IPR047650">
    <property type="entry name" value="Transpos_IS110"/>
</dbReference>
<evidence type="ECO:0000259" key="1">
    <source>
        <dbReference type="Pfam" id="PF02371"/>
    </source>
</evidence>
<protein>
    <recommendedName>
        <fullName evidence="1">Transposase IS116/IS110/IS902 C-terminal domain-containing protein</fullName>
    </recommendedName>
</protein>
<evidence type="ECO:0000313" key="2">
    <source>
        <dbReference type="EMBL" id="KKN63305.1"/>
    </source>
</evidence>
<gene>
    <name evidence="2" type="ORF">LCGC14_0503110</name>
</gene>
<reference evidence="2" key="1">
    <citation type="journal article" date="2015" name="Nature">
        <title>Complex archaea that bridge the gap between prokaryotes and eukaryotes.</title>
        <authorList>
            <person name="Spang A."/>
            <person name="Saw J.H."/>
            <person name="Jorgensen S.L."/>
            <person name="Zaremba-Niedzwiedzka K."/>
            <person name="Martijn J."/>
            <person name="Lind A.E."/>
            <person name="van Eijk R."/>
            <person name="Schleper C."/>
            <person name="Guy L."/>
            <person name="Ettema T.J."/>
        </authorList>
    </citation>
    <scope>NUCLEOTIDE SEQUENCE</scope>
</reference>
<dbReference type="AlphaFoldDB" id="A0A0F9S3D4"/>
<dbReference type="GO" id="GO:0003677">
    <property type="term" value="F:DNA binding"/>
    <property type="evidence" value="ECO:0007669"/>
    <property type="project" value="InterPro"/>
</dbReference>
<organism evidence="2">
    <name type="scientific">marine sediment metagenome</name>
    <dbReference type="NCBI Taxonomy" id="412755"/>
    <lineage>
        <taxon>unclassified sequences</taxon>
        <taxon>metagenomes</taxon>
        <taxon>ecological metagenomes</taxon>
    </lineage>
</organism>
<name>A0A0F9S3D4_9ZZZZ</name>
<accession>A0A0F9S3D4</accession>
<dbReference type="PANTHER" id="PTHR33055">
    <property type="entry name" value="TRANSPOSASE FOR INSERTION SEQUENCE ELEMENT IS1111A"/>
    <property type="match status" value="1"/>
</dbReference>